<gene>
    <name evidence="2" type="ORF">BLX24_27355</name>
</gene>
<evidence type="ECO:0000313" key="3">
    <source>
        <dbReference type="Proteomes" id="UP000181790"/>
    </source>
</evidence>
<dbReference type="Proteomes" id="UP000181790">
    <property type="component" value="Unassembled WGS sequence"/>
</dbReference>
<comment type="caution">
    <text evidence="2">The sequence shown here is derived from an EMBL/GenBank/DDBJ whole genome shotgun (WGS) entry which is preliminary data.</text>
</comment>
<dbReference type="InterPro" id="IPR029063">
    <property type="entry name" value="SAM-dependent_MTases_sf"/>
</dbReference>
<dbReference type="AlphaFoldDB" id="A0A1S2VBA6"/>
<name>A0A1S2VBA6_9BACT</name>
<accession>A0A1S2VBA6</accession>
<organism evidence="2 3">
    <name type="scientific">Arsenicibacter rosenii</name>
    <dbReference type="NCBI Taxonomy" id="1750698"/>
    <lineage>
        <taxon>Bacteria</taxon>
        <taxon>Pseudomonadati</taxon>
        <taxon>Bacteroidota</taxon>
        <taxon>Cytophagia</taxon>
        <taxon>Cytophagales</taxon>
        <taxon>Spirosomataceae</taxon>
        <taxon>Arsenicibacter</taxon>
    </lineage>
</organism>
<dbReference type="InterPro" id="IPR013217">
    <property type="entry name" value="Methyltransf_12"/>
</dbReference>
<proteinExistence type="predicted"/>
<dbReference type="Pfam" id="PF08242">
    <property type="entry name" value="Methyltransf_12"/>
    <property type="match status" value="1"/>
</dbReference>
<evidence type="ECO:0000259" key="1">
    <source>
        <dbReference type="Pfam" id="PF08242"/>
    </source>
</evidence>
<sequence length="212" mass="23793">MANTTTASPSFTSYISSLFQRKVLRTDRSRWNYQYERGSWDGLEKLDELPRFSIIAGLIQFLKPDAPAILEIGCGEGILAQRIGRNAYSSFIGTDVADAAIQRANERFGDDKTVFEAVDMNDYTTSQQFDVIIFNESLYYLRPMAEKLAGQYIPMLKPGGIMIISLNTGPHADGETKWNLIDTLFDTLDKTLVETTKNGWIVKTLTPKVSQS</sequence>
<dbReference type="RefSeq" id="WP_071506419.1">
    <property type="nucleotide sequence ID" value="NZ_MORL01000031.1"/>
</dbReference>
<dbReference type="CDD" id="cd02440">
    <property type="entry name" value="AdoMet_MTases"/>
    <property type="match status" value="1"/>
</dbReference>
<dbReference type="SUPFAM" id="SSF53335">
    <property type="entry name" value="S-adenosyl-L-methionine-dependent methyltransferases"/>
    <property type="match status" value="1"/>
</dbReference>
<dbReference type="Gene3D" id="3.40.50.150">
    <property type="entry name" value="Vaccinia Virus protein VP39"/>
    <property type="match status" value="1"/>
</dbReference>
<evidence type="ECO:0000313" key="2">
    <source>
        <dbReference type="EMBL" id="OIN55959.1"/>
    </source>
</evidence>
<protein>
    <recommendedName>
        <fullName evidence="1">Methyltransferase type 12 domain-containing protein</fullName>
    </recommendedName>
</protein>
<dbReference type="PANTHER" id="PTHR43861">
    <property type="entry name" value="TRANS-ACONITATE 2-METHYLTRANSFERASE-RELATED"/>
    <property type="match status" value="1"/>
</dbReference>
<feature type="domain" description="Methyltransferase type 12" evidence="1">
    <location>
        <begin position="70"/>
        <end position="161"/>
    </location>
</feature>
<keyword evidence="3" id="KW-1185">Reference proteome</keyword>
<reference evidence="2 3" key="1">
    <citation type="submission" date="2016-10" db="EMBL/GenBank/DDBJ databases">
        <title>Arsenicibacter rosenii gen. nov., sp. nov., an efficient arsenic-methylating bacterium isolated from an arsenic-contaminated paddy soil.</title>
        <authorList>
            <person name="Huang K."/>
        </authorList>
    </citation>
    <scope>NUCLEOTIDE SEQUENCE [LARGE SCALE GENOMIC DNA]</scope>
    <source>
        <strain evidence="2 3">SM-1</strain>
    </source>
</reference>
<dbReference type="OrthoDB" id="9789123at2"/>
<dbReference type="EMBL" id="MORL01000031">
    <property type="protein sequence ID" value="OIN55959.1"/>
    <property type="molecule type" value="Genomic_DNA"/>
</dbReference>